<feature type="compositionally biased region" description="Basic and acidic residues" evidence="1">
    <location>
        <begin position="18"/>
        <end position="43"/>
    </location>
</feature>
<gene>
    <name evidence="2" type="ORF">A2519_10410</name>
</gene>
<comment type="caution">
    <text evidence="2">The sequence shown here is derived from an EMBL/GenBank/DDBJ whole genome shotgun (WGS) entry which is preliminary data.</text>
</comment>
<feature type="compositionally biased region" description="Pro residues" evidence="1">
    <location>
        <begin position="1"/>
        <end position="10"/>
    </location>
</feature>
<dbReference type="AlphaFoldDB" id="A0A1F7FF44"/>
<dbReference type="EMBL" id="MFYX01000059">
    <property type="protein sequence ID" value="OGK05238.1"/>
    <property type="molecule type" value="Genomic_DNA"/>
</dbReference>
<organism evidence="2 3">
    <name type="scientific">Candidatus Raymondbacteria bacterium RIFOXYD12_FULL_49_13</name>
    <dbReference type="NCBI Taxonomy" id="1817890"/>
    <lineage>
        <taxon>Bacteria</taxon>
        <taxon>Raymondiibacteriota</taxon>
    </lineage>
</organism>
<sequence length="104" mass="12052">MPEPIMPKGPNPVNTNRSEIRTRDQREEMVRASKQRIEERTQSDLDTAQENKVQRRQEIRQNEVDAAKENRAAVEEKQRMAQAQKQQTTEKDNPNSGNIINVVV</sequence>
<evidence type="ECO:0000256" key="1">
    <source>
        <dbReference type="SAM" id="MobiDB-lite"/>
    </source>
</evidence>
<dbReference type="Proteomes" id="UP000179243">
    <property type="component" value="Unassembled WGS sequence"/>
</dbReference>
<feature type="region of interest" description="Disordered" evidence="1">
    <location>
        <begin position="1"/>
        <end position="104"/>
    </location>
</feature>
<evidence type="ECO:0000313" key="2">
    <source>
        <dbReference type="EMBL" id="OGK05238.1"/>
    </source>
</evidence>
<reference evidence="2 3" key="1">
    <citation type="journal article" date="2016" name="Nat. Commun.">
        <title>Thousands of microbial genomes shed light on interconnected biogeochemical processes in an aquifer system.</title>
        <authorList>
            <person name="Anantharaman K."/>
            <person name="Brown C.T."/>
            <person name="Hug L.A."/>
            <person name="Sharon I."/>
            <person name="Castelle C.J."/>
            <person name="Probst A.J."/>
            <person name="Thomas B.C."/>
            <person name="Singh A."/>
            <person name="Wilkins M.J."/>
            <person name="Karaoz U."/>
            <person name="Brodie E.L."/>
            <person name="Williams K.H."/>
            <person name="Hubbard S.S."/>
            <person name="Banfield J.F."/>
        </authorList>
    </citation>
    <scope>NUCLEOTIDE SEQUENCE [LARGE SCALE GENOMIC DNA]</scope>
</reference>
<accession>A0A1F7FF44</accession>
<feature type="compositionally biased region" description="Polar residues" evidence="1">
    <location>
        <begin position="94"/>
        <end position="104"/>
    </location>
</feature>
<proteinExistence type="predicted"/>
<evidence type="ECO:0000313" key="3">
    <source>
        <dbReference type="Proteomes" id="UP000179243"/>
    </source>
</evidence>
<feature type="compositionally biased region" description="Basic and acidic residues" evidence="1">
    <location>
        <begin position="52"/>
        <end position="79"/>
    </location>
</feature>
<protein>
    <submittedName>
        <fullName evidence="2">Uncharacterized protein</fullName>
    </submittedName>
</protein>
<name>A0A1F7FF44_UNCRA</name>